<dbReference type="RefSeq" id="WP_377134100.1">
    <property type="nucleotide sequence ID" value="NZ_JBHSFI010000003.1"/>
</dbReference>
<dbReference type="GO" id="GO:0016740">
    <property type="term" value="F:transferase activity"/>
    <property type="evidence" value="ECO:0007669"/>
    <property type="project" value="UniProtKB-KW"/>
</dbReference>
<proteinExistence type="predicted"/>
<comment type="caution">
    <text evidence="4">The sequence shown here is derived from an EMBL/GenBank/DDBJ whole genome shotgun (WGS) entry which is preliminary data.</text>
</comment>
<keyword evidence="1 4" id="KW-0808">Transferase</keyword>
<dbReference type="InterPro" id="IPR003542">
    <property type="entry name" value="Enbac_synth_compD-like"/>
</dbReference>
<dbReference type="InterPro" id="IPR037143">
    <property type="entry name" value="4-PPantetheinyl_Trfase_dom_sf"/>
</dbReference>
<feature type="domain" description="4'-phosphopantetheinyl transferase" evidence="3">
    <location>
        <begin position="108"/>
        <end position="197"/>
    </location>
</feature>
<evidence type="ECO:0000313" key="4">
    <source>
        <dbReference type="EMBL" id="MFC4628218.1"/>
    </source>
</evidence>
<sequence length="222" mass="24345">MGPSFWRADQGLTKERPIRTAHQETYLQATLRTCHHHSVRVPVPASDWPVPAGPARGGLRGRAQRVGGPPPPCRRSRSRGARPLGRRDAVVAADSRRGSRHRLGRTLAIGVDVETDAPVPANVVRSVMDAGENQAIERLAAQDAVTPWERLLFSAKETVYKAWYPLRHEWLGFEDVAIELSTDGTFQAHIRRADTAPLLRVVSGRWARGNGVVITALVLPAG</sequence>
<keyword evidence="5" id="KW-1185">Reference proteome</keyword>
<evidence type="ECO:0000256" key="1">
    <source>
        <dbReference type="ARBA" id="ARBA00022679"/>
    </source>
</evidence>
<gene>
    <name evidence="4" type="ORF">ACFO6V_08230</name>
</gene>
<dbReference type="InterPro" id="IPR008278">
    <property type="entry name" value="4-PPantetheinyl_Trfase_dom"/>
</dbReference>
<accession>A0ABV9HFH1</accession>
<reference evidence="5" key="1">
    <citation type="journal article" date="2019" name="Int. J. Syst. Evol. Microbiol.">
        <title>The Global Catalogue of Microorganisms (GCM) 10K type strain sequencing project: providing services to taxonomists for standard genome sequencing and annotation.</title>
        <authorList>
            <consortium name="The Broad Institute Genomics Platform"/>
            <consortium name="The Broad Institute Genome Sequencing Center for Infectious Disease"/>
            <person name="Wu L."/>
            <person name="Ma J."/>
        </authorList>
    </citation>
    <scope>NUCLEOTIDE SEQUENCE [LARGE SCALE GENOMIC DNA]</scope>
    <source>
        <strain evidence="5">CCUG 42722</strain>
    </source>
</reference>
<dbReference type="Pfam" id="PF01648">
    <property type="entry name" value="ACPS"/>
    <property type="match status" value="1"/>
</dbReference>
<evidence type="ECO:0000256" key="2">
    <source>
        <dbReference type="SAM" id="MobiDB-lite"/>
    </source>
</evidence>
<name>A0ABV9HFH1_9MICO</name>
<organism evidence="4 5">
    <name type="scientific">Promicromonospora alba</name>
    <dbReference type="NCBI Taxonomy" id="1616110"/>
    <lineage>
        <taxon>Bacteria</taxon>
        <taxon>Bacillati</taxon>
        <taxon>Actinomycetota</taxon>
        <taxon>Actinomycetes</taxon>
        <taxon>Micrococcales</taxon>
        <taxon>Promicromonosporaceae</taxon>
        <taxon>Promicromonospora</taxon>
    </lineage>
</organism>
<dbReference type="EMBL" id="JBHSFI010000003">
    <property type="protein sequence ID" value="MFC4628218.1"/>
    <property type="molecule type" value="Genomic_DNA"/>
</dbReference>
<dbReference type="PANTHER" id="PTHR38096">
    <property type="entry name" value="ENTEROBACTIN SYNTHASE COMPONENT D"/>
    <property type="match status" value="1"/>
</dbReference>
<dbReference type="PANTHER" id="PTHR38096:SF1">
    <property type="entry name" value="ENTEROBACTIN SYNTHASE COMPONENT D"/>
    <property type="match status" value="1"/>
</dbReference>
<evidence type="ECO:0000313" key="5">
    <source>
        <dbReference type="Proteomes" id="UP001596011"/>
    </source>
</evidence>
<dbReference type="Proteomes" id="UP001596011">
    <property type="component" value="Unassembled WGS sequence"/>
</dbReference>
<evidence type="ECO:0000259" key="3">
    <source>
        <dbReference type="Pfam" id="PF01648"/>
    </source>
</evidence>
<feature type="compositionally biased region" description="Basic and acidic residues" evidence="2">
    <location>
        <begin position="85"/>
        <end position="97"/>
    </location>
</feature>
<protein>
    <submittedName>
        <fullName evidence="4">4'-phosphopantetheinyl transferase superfamily protein</fullName>
    </submittedName>
</protein>
<feature type="region of interest" description="Disordered" evidence="2">
    <location>
        <begin position="45"/>
        <end position="97"/>
    </location>
</feature>
<dbReference type="SUPFAM" id="SSF56214">
    <property type="entry name" value="4'-phosphopantetheinyl transferase"/>
    <property type="match status" value="1"/>
</dbReference>